<evidence type="ECO:0000313" key="4">
    <source>
        <dbReference type="Proteomes" id="UP001165296"/>
    </source>
</evidence>
<protein>
    <recommendedName>
        <fullName evidence="5">NERD domain-containing protein</fullName>
    </recommendedName>
</protein>
<feature type="compositionally biased region" description="Basic and acidic residues" evidence="2">
    <location>
        <begin position="465"/>
        <end position="476"/>
    </location>
</feature>
<sequence>MLHSFLFAPFSNPTHQAQYQAVQEALQQEAAAEPTLLLGNFAVADQAFDAVIIRPHSLTTLVFVAEPGQLTIGQLGQDTWQLGGQPLANPFRTLQRQQPVLAAWLGTDLSPTPIQSQDITGIVVFTEQATFGPSVEQQVRQQPEAESFQLLRHAAQLPRRLWPLVRPGINLAPAALLNWARELAEEPEADPTVAEEVADLVAPIGYWEHKAGQLWRWLGAEDIPLDMPYGYPPADAAAASRDEKQRLEQIRQQVRAELQAQTQATAAREAEREQLIGQLQSQLRQSSAQAPETAALQTRLAAETQQKAALQEAIRVAQAESAARNQALDARIEQLGSLIQELQNRPTTATPASAAPVVSAPAAVAAGTPRPATVARTRPVAKAAPAAGRWQLQWHRAAVVAAVAGGLGWAAWGIAHIAKELTDKAPAPTQTAKPRRSTAAQPATDEPAADPDQLRADSLAAAEEAQQRAEAARDSAADAEVPAEPADSSEVLQPTPEPELDDTSG</sequence>
<evidence type="ECO:0000256" key="2">
    <source>
        <dbReference type="SAM" id="MobiDB-lite"/>
    </source>
</evidence>
<dbReference type="Proteomes" id="UP001165296">
    <property type="component" value="Unassembled WGS sequence"/>
</dbReference>
<evidence type="ECO:0000313" key="3">
    <source>
        <dbReference type="EMBL" id="MCB2410786.1"/>
    </source>
</evidence>
<feature type="compositionally biased region" description="Low complexity" evidence="2">
    <location>
        <begin position="478"/>
        <end position="488"/>
    </location>
</feature>
<name>A0ABS8AY92_9BACT</name>
<dbReference type="RefSeq" id="WP_226180025.1">
    <property type="nucleotide sequence ID" value="NZ_JAJADR010000011.1"/>
</dbReference>
<comment type="caution">
    <text evidence="3">The sequence shown here is derived from an EMBL/GenBank/DDBJ whole genome shotgun (WGS) entry which is preliminary data.</text>
</comment>
<evidence type="ECO:0008006" key="5">
    <source>
        <dbReference type="Google" id="ProtNLM"/>
    </source>
</evidence>
<reference evidence="3" key="1">
    <citation type="submission" date="2021-10" db="EMBL/GenBank/DDBJ databases">
        <authorList>
            <person name="Dean J.D."/>
            <person name="Kim M.K."/>
            <person name="Newey C.N."/>
            <person name="Stoker T.S."/>
            <person name="Thompson D.W."/>
            <person name="Grose J.H."/>
        </authorList>
    </citation>
    <scope>NUCLEOTIDE SEQUENCE</scope>
    <source>
        <strain evidence="3">BT178</strain>
    </source>
</reference>
<dbReference type="EMBL" id="JAJADR010000011">
    <property type="protein sequence ID" value="MCB2410786.1"/>
    <property type="molecule type" value="Genomic_DNA"/>
</dbReference>
<gene>
    <name evidence="3" type="ORF">LGH74_22550</name>
</gene>
<proteinExistence type="predicted"/>
<keyword evidence="1" id="KW-0175">Coiled coil</keyword>
<keyword evidence="4" id="KW-1185">Reference proteome</keyword>
<evidence type="ECO:0000256" key="1">
    <source>
        <dbReference type="SAM" id="Coils"/>
    </source>
</evidence>
<feature type="region of interest" description="Disordered" evidence="2">
    <location>
        <begin position="425"/>
        <end position="505"/>
    </location>
</feature>
<accession>A0ABS8AY92</accession>
<feature type="coiled-coil region" evidence="1">
    <location>
        <begin position="300"/>
        <end position="345"/>
    </location>
</feature>
<feature type="coiled-coil region" evidence="1">
    <location>
        <begin position="237"/>
        <end position="264"/>
    </location>
</feature>
<organism evidence="3 4">
    <name type="scientific">Hymenobacter lucidus</name>
    <dbReference type="NCBI Taxonomy" id="2880930"/>
    <lineage>
        <taxon>Bacteria</taxon>
        <taxon>Pseudomonadati</taxon>
        <taxon>Bacteroidota</taxon>
        <taxon>Cytophagia</taxon>
        <taxon>Cytophagales</taxon>
        <taxon>Hymenobacteraceae</taxon>
        <taxon>Hymenobacter</taxon>
    </lineage>
</organism>